<dbReference type="Pfam" id="PF02994">
    <property type="entry name" value="Transposase_22"/>
    <property type="match status" value="1"/>
</dbReference>
<dbReference type="InterPro" id="IPR043636">
    <property type="entry name" value="L1_RRM_dom"/>
</dbReference>
<reference evidence="4 5" key="1">
    <citation type="journal article" date="2020" name="Nature">
        <title>Six reference-quality genomes reveal evolution of bat adaptations.</title>
        <authorList>
            <person name="Jebb D."/>
            <person name="Huang Z."/>
            <person name="Pippel M."/>
            <person name="Hughes G.M."/>
            <person name="Lavrichenko K."/>
            <person name="Devanna P."/>
            <person name="Winkler S."/>
            <person name="Jermiin L.S."/>
            <person name="Skirmuntt E.C."/>
            <person name="Katzourakis A."/>
            <person name="Burkitt-Gray L."/>
            <person name="Ray D.A."/>
            <person name="Sullivan K.A.M."/>
            <person name="Roscito J.G."/>
            <person name="Kirilenko B.M."/>
            <person name="Davalos L.M."/>
            <person name="Corthals A.P."/>
            <person name="Power M.L."/>
            <person name="Jones G."/>
            <person name="Ransome R.D."/>
            <person name="Dechmann D.K.N."/>
            <person name="Locatelli A.G."/>
            <person name="Puechmaille S.J."/>
            <person name="Fedrigo O."/>
            <person name="Jarvis E.D."/>
            <person name="Hiller M."/>
            <person name="Vernes S.C."/>
            <person name="Myers E.W."/>
            <person name="Teeling E.C."/>
        </authorList>
    </citation>
    <scope>NUCLEOTIDE SEQUENCE [LARGE SCALE GENOMIC DNA]</scope>
    <source>
        <strain evidence="4">MMyoMyo1</strain>
        <tissue evidence="4">Flight muscle</tissue>
    </source>
</reference>
<evidence type="ECO:0008006" key="6">
    <source>
        <dbReference type="Google" id="ProtNLM"/>
    </source>
</evidence>
<protein>
    <recommendedName>
        <fullName evidence="6">L1 transposable element RRM domain-containing protein</fullName>
    </recommendedName>
</protein>
<evidence type="ECO:0000259" key="2">
    <source>
        <dbReference type="Pfam" id="PF02994"/>
    </source>
</evidence>
<sequence>MKRSNIRIIGVPEQQEEEQGLENLFEEIISENFPEVGKKKVTQAQRVPKKMNPQRPTPRHIILTMANVQDKERILKAARERWKVTYKGSPIRLSNDFSTETHLTRKQWMEIYKVMQSKGLNPRILYPARLSLKIEGEIRRFTDKKRLREFISTKPAMQERLKGLV</sequence>
<gene>
    <name evidence="4" type="ORF">mMyoMyo1_012189</name>
</gene>
<dbReference type="EMBL" id="JABWUV010000008">
    <property type="protein sequence ID" value="KAF6337008.1"/>
    <property type="molecule type" value="Genomic_DNA"/>
</dbReference>
<dbReference type="InterPro" id="IPR035300">
    <property type="entry name" value="L1_dsRBD"/>
</dbReference>
<dbReference type="InterPro" id="IPR042566">
    <property type="entry name" value="L1_C"/>
</dbReference>
<dbReference type="Gene3D" id="3.30.70.1820">
    <property type="entry name" value="L1 transposable element, RRM domain"/>
    <property type="match status" value="1"/>
</dbReference>
<dbReference type="Pfam" id="PF17490">
    <property type="entry name" value="Tnp_22_dsRBD"/>
    <property type="match status" value="1"/>
</dbReference>
<evidence type="ECO:0000313" key="5">
    <source>
        <dbReference type="Proteomes" id="UP000527355"/>
    </source>
</evidence>
<dbReference type="AlphaFoldDB" id="A0A7J7WIE7"/>
<name>A0A7J7WIE7_MYOMY</name>
<dbReference type="FunFam" id="3.30.70.1820:FF:000002">
    <property type="entry name" value="LINE-1 retrotransposable element ORF1 protein"/>
    <property type="match status" value="1"/>
</dbReference>
<evidence type="ECO:0000256" key="1">
    <source>
        <dbReference type="ARBA" id="ARBA00061640"/>
    </source>
</evidence>
<proteinExistence type="inferred from homology"/>
<keyword evidence="5" id="KW-1185">Reference proteome</keyword>
<dbReference type="Proteomes" id="UP000527355">
    <property type="component" value="Unassembled WGS sequence"/>
</dbReference>
<dbReference type="InterPro" id="IPR004244">
    <property type="entry name" value="Transposase_22"/>
</dbReference>
<comment type="similarity">
    <text evidence="1">Belongs to the transposase 22 family.</text>
</comment>
<feature type="domain" description="L1 transposable element dsRBD-like" evidence="3">
    <location>
        <begin position="100"/>
        <end position="162"/>
    </location>
</feature>
<evidence type="ECO:0000313" key="4">
    <source>
        <dbReference type="EMBL" id="KAF6337008.1"/>
    </source>
</evidence>
<comment type="caution">
    <text evidence="4">The sequence shown here is derived from an EMBL/GenBank/DDBJ whole genome shotgun (WGS) entry which is preliminary data.</text>
</comment>
<evidence type="ECO:0000259" key="3">
    <source>
        <dbReference type="Pfam" id="PF17490"/>
    </source>
</evidence>
<accession>A0A7J7WIE7</accession>
<feature type="domain" description="L1 transposable element RRM" evidence="2">
    <location>
        <begin position="3"/>
        <end position="96"/>
    </location>
</feature>
<dbReference type="Gene3D" id="3.30.250.20">
    <property type="entry name" value="L1 transposable element, C-terminal domain"/>
    <property type="match status" value="1"/>
</dbReference>
<organism evidence="4 5">
    <name type="scientific">Myotis myotis</name>
    <name type="common">Greater mouse-eared bat</name>
    <name type="synonym">Vespertilio myotis</name>
    <dbReference type="NCBI Taxonomy" id="51298"/>
    <lineage>
        <taxon>Eukaryota</taxon>
        <taxon>Metazoa</taxon>
        <taxon>Chordata</taxon>
        <taxon>Craniata</taxon>
        <taxon>Vertebrata</taxon>
        <taxon>Euteleostomi</taxon>
        <taxon>Mammalia</taxon>
        <taxon>Eutheria</taxon>
        <taxon>Laurasiatheria</taxon>
        <taxon>Chiroptera</taxon>
        <taxon>Yangochiroptera</taxon>
        <taxon>Vespertilionidae</taxon>
        <taxon>Myotis</taxon>
    </lineage>
</organism>
<dbReference type="PANTHER" id="PTHR11505">
    <property type="entry name" value="L1 TRANSPOSABLE ELEMENT-RELATED"/>
    <property type="match status" value="1"/>
</dbReference>